<dbReference type="EMBL" id="CM034391">
    <property type="protein sequence ID" value="KAJ0180865.1"/>
    <property type="molecule type" value="Genomic_DNA"/>
</dbReference>
<proteinExistence type="predicted"/>
<reference evidence="1 2" key="1">
    <citation type="journal article" date="2021" name="Front. Genet.">
        <title>Chromosome-Level Genome Assembly Reveals Significant Gene Expansion in the Toll and IMD Signaling Pathways of Dendrolimus kikuchii.</title>
        <authorList>
            <person name="Zhou J."/>
            <person name="Wu P."/>
            <person name="Xiong Z."/>
            <person name="Liu N."/>
            <person name="Zhao N."/>
            <person name="Ji M."/>
            <person name="Qiu Y."/>
            <person name="Yang B."/>
        </authorList>
    </citation>
    <scope>NUCLEOTIDE SEQUENCE [LARGE SCALE GENOMIC DNA]</scope>
    <source>
        <strain evidence="1">Ann1</strain>
    </source>
</reference>
<name>A0ACC1DAJ7_9NEOP</name>
<sequence length="233" mass="26408">MSNDYRNNDEFAHYLQSVVRLEALEKITQDLDEELADSQKIMSEIKTLFDSIPNQNQPGTTDEAPRRQDVSNFMEVGVPKLLLKDMTQNTGEVDLDDVISAMKKYAEDLKKNFVQIEPQPQLASIIVPKREMEGLDLQQYALSLDQLSKRLANIKLSKTSVDNKNDDLEAKLGQLCQDVNMFTQIVQVKTAIGESNQNWAPARQDHSALHYDNIINKLLSGINEVSCLLQNKN</sequence>
<organism evidence="1 2">
    <name type="scientific">Dendrolimus kikuchii</name>
    <dbReference type="NCBI Taxonomy" id="765133"/>
    <lineage>
        <taxon>Eukaryota</taxon>
        <taxon>Metazoa</taxon>
        <taxon>Ecdysozoa</taxon>
        <taxon>Arthropoda</taxon>
        <taxon>Hexapoda</taxon>
        <taxon>Insecta</taxon>
        <taxon>Pterygota</taxon>
        <taxon>Neoptera</taxon>
        <taxon>Endopterygota</taxon>
        <taxon>Lepidoptera</taxon>
        <taxon>Glossata</taxon>
        <taxon>Ditrysia</taxon>
        <taxon>Bombycoidea</taxon>
        <taxon>Lasiocampidae</taxon>
        <taxon>Dendrolimus</taxon>
    </lineage>
</organism>
<gene>
    <name evidence="1" type="ORF">K1T71_002950</name>
</gene>
<protein>
    <submittedName>
        <fullName evidence="1">Uncharacterized protein</fullName>
    </submittedName>
</protein>
<accession>A0ACC1DAJ7</accession>
<evidence type="ECO:0000313" key="2">
    <source>
        <dbReference type="Proteomes" id="UP000824533"/>
    </source>
</evidence>
<dbReference type="Proteomes" id="UP000824533">
    <property type="component" value="Linkage Group LG05"/>
</dbReference>
<keyword evidence="2" id="KW-1185">Reference proteome</keyword>
<comment type="caution">
    <text evidence="1">The sequence shown here is derived from an EMBL/GenBank/DDBJ whole genome shotgun (WGS) entry which is preliminary data.</text>
</comment>
<evidence type="ECO:0000313" key="1">
    <source>
        <dbReference type="EMBL" id="KAJ0180865.1"/>
    </source>
</evidence>